<dbReference type="Proteomes" id="UP001063350">
    <property type="component" value="Chromosome"/>
</dbReference>
<dbReference type="KEGG" id="ddu:GF1_08630"/>
<dbReference type="EMBL" id="AP024233">
    <property type="protein sequence ID" value="BCO08487.1"/>
    <property type="molecule type" value="Genomic_DNA"/>
</dbReference>
<proteinExistence type="predicted"/>
<keyword evidence="3" id="KW-1185">Reference proteome</keyword>
<dbReference type="GO" id="GO:0035438">
    <property type="term" value="F:cyclic-di-GMP binding"/>
    <property type="evidence" value="ECO:0007669"/>
    <property type="project" value="InterPro"/>
</dbReference>
<dbReference type="InterPro" id="IPR009875">
    <property type="entry name" value="PilZ_domain"/>
</dbReference>
<organism evidence="2 3">
    <name type="scientific">Desulfolithobacter dissulfuricans</name>
    <dbReference type="NCBI Taxonomy" id="2795293"/>
    <lineage>
        <taxon>Bacteria</taxon>
        <taxon>Pseudomonadati</taxon>
        <taxon>Thermodesulfobacteriota</taxon>
        <taxon>Desulfobulbia</taxon>
        <taxon>Desulfobulbales</taxon>
        <taxon>Desulfobulbaceae</taxon>
        <taxon>Desulfolithobacter</taxon>
    </lineage>
</organism>
<evidence type="ECO:0000259" key="1">
    <source>
        <dbReference type="Pfam" id="PF07238"/>
    </source>
</evidence>
<sequence>MIIDLPLNGGKRKRLTCVFKRKESPEFQLVFPPNTLPLEDIDTDSTCRLSINQSNDPVTLIAKIDALEDDRILHLTGQEPIRPELLREYFRVSLRSKIVASYQPGPRETRSKPWTMTGETIDLSGGGVLALFPGKPENRRNIRLEIELPTQSEPVVCIAEVVRTYRMRKKKYQAAFHFTDIEQKTRDQIISCCLQEQRRQLREKIRVE</sequence>
<reference evidence="2" key="1">
    <citation type="submission" date="2020-12" db="EMBL/GenBank/DDBJ databases">
        <title>Desulfobium dissulfuricans gen. nov., sp. nov., a novel mesophilic, sulfate-reducing bacterium isolated from a deep-sea hydrothermal vent.</title>
        <authorList>
            <person name="Hashimoto Y."/>
            <person name="Tame A."/>
            <person name="Sawayama S."/>
            <person name="Miyazaki J."/>
            <person name="Takai K."/>
            <person name="Nakagawa S."/>
        </authorList>
    </citation>
    <scope>NUCLEOTIDE SEQUENCE</scope>
    <source>
        <strain evidence="2">GF1</strain>
    </source>
</reference>
<dbReference type="Pfam" id="PF07238">
    <property type="entry name" value="PilZ"/>
    <property type="match status" value="1"/>
</dbReference>
<evidence type="ECO:0000313" key="3">
    <source>
        <dbReference type="Proteomes" id="UP001063350"/>
    </source>
</evidence>
<evidence type="ECO:0000313" key="2">
    <source>
        <dbReference type="EMBL" id="BCO08487.1"/>
    </source>
</evidence>
<protein>
    <recommendedName>
        <fullName evidence="1">PilZ domain-containing protein</fullName>
    </recommendedName>
</protein>
<dbReference type="Gene3D" id="2.40.10.220">
    <property type="entry name" value="predicted glycosyltransferase like domains"/>
    <property type="match status" value="1"/>
</dbReference>
<name>A0A915XJA8_9BACT</name>
<accession>A0A915XJA8</accession>
<dbReference type="AlphaFoldDB" id="A0A915XJA8"/>
<feature type="domain" description="PilZ" evidence="1">
    <location>
        <begin position="87"/>
        <end position="194"/>
    </location>
</feature>
<gene>
    <name evidence="2" type="ORF">GF1_08630</name>
</gene>